<feature type="compositionally biased region" description="Polar residues" evidence="1">
    <location>
        <begin position="315"/>
        <end position="326"/>
    </location>
</feature>
<reference evidence="2" key="1">
    <citation type="submission" date="2020-07" db="EMBL/GenBank/DDBJ databases">
        <title>Genome sequence and genetic diversity analysis of an under-domesticated orphan crop, white fonio (Digitaria exilis).</title>
        <authorList>
            <person name="Bennetzen J.L."/>
            <person name="Chen S."/>
            <person name="Ma X."/>
            <person name="Wang X."/>
            <person name="Yssel A.E.J."/>
            <person name="Chaluvadi S.R."/>
            <person name="Johnson M."/>
            <person name="Gangashetty P."/>
            <person name="Hamidou F."/>
            <person name="Sanogo M.D."/>
            <person name="Zwaenepoel A."/>
            <person name="Wallace J."/>
            <person name="Van De Peer Y."/>
            <person name="Van Deynze A."/>
        </authorList>
    </citation>
    <scope>NUCLEOTIDE SEQUENCE</scope>
    <source>
        <tissue evidence="2">Leaves</tissue>
    </source>
</reference>
<proteinExistence type="predicted"/>
<feature type="region of interest" description="Disordered" evidence="1">
    <location>
        <begin position="37"/>
        <end position="80"/>
    </location>
</feature>
<dbReference type="Proteomes" id="UP000636709">
    <property type="component" value="Unassembled WGS sequence"/>
</dbReference>
<accession>A0A835F0V2</accession>
<comment type="caution">
    <text evidence="2">The sequence shown here is derived from an EMBL/GenBank/DDBJ whole genome shotgun (WGS) entry which is preliminary data.</text>
</comment>
<dbReference type="AlphaFoldDB" id="A0A835F0V2"/>
<dbReference type="EMBL" id="JACEFO010001655">
    <property type="protein sequence ID" value="KAF8724935.1"/>
    <property type="molecule type" value="Genomic_DNA"/>
</dbReference>
<evidence type="ECO:0000256" key="1">
    <source>
        <dbReference type="SAM" id="MobiDB-lite"/>
    </source>
</evidence>
<dbReference type="OrthoDB" id="617555at2759"/>
<dbReference type="PANTHER" id="PTHR47906:SF4">
    <property type="entry name" value="OS05G0182900 PROTEIN"/>
    <property type="match status" value="1"/>
</dbReference>
<evidence type="ECO:0000313" key="3">
    <source>
        <dbReference type="Proteomes" id="UP000636709"/>
    </source>
</evidence>
<name>A0A835F0V2_9POAL</name>
<gene>
    <name evidence="2" type="ORF">HU200_020651</name>
</gene>
<organism evidence="2 3">
    <name type="scientific">Digitaria exilis</name>
    <dbReference type="NCBI Taxonomy" id="1010633"/>
    <lineage>
        <taxon>Eukaryota</taxon>
        <taxon>Viridiplantae</taxon>
        <taxon>Streptophyta</taxon>
        <taxon>Embryophyta</taxon>
        <taxon>Tracheophyta</taxon>
        <taxon>Spermatophyta</taxon>
        <taxon>Magnoliopsida</taxon>
        <taxon>Liliopsida</taxon>
        <taxon>Poales</taxon>
        <taxon>Poaceae</taxon>
        <taxon>PACMAD clade</taxon>
        <taxon>Panicoideae</taxon>
        <taxon>Panicodae</taxon>
        <taxon>Paniceae</taxon>
        <taxon>Anthephorinae</taxon>
        <taxon>Digitaria</taxon>
    </lineage>
</organism>
<keyword evidence="3" id="KW-1185">Reference proteome</keyword>
<sequence>MARSFLWDLLVRLFLPEDPPQIPQFTGCLTAGAGHISRAPASPPFPPAATPHGLQNPPPLLGTSQGLEKPADSSLPQAPWGPAIPWISGRPVPGTMSGGEEDPEGLDHNMHLAEGNTPTRIKRAKATNWPRVMSKFLLDWYLDRKRGMPPKTKFKKMHHVWCTSAVNAKFRTTYSVDQVHRHFRRFKEIWIVVTRYANEPGSRFNNKHKILILPAATMASLPYVDRAILAKPIPFFDHLLHLFNDGQLDAACMRDPIMDDDSHEELETQIALNMIAQGAGTRDQDGADLDNIELEGEDNHHEVATSSGGVPCEVSDTSAPSVQPSGSFAESTMAALKPSAKKMKIVSKTKLSPKLQAPVTRDGRNVDALNSTLVGIRDSAPILVRAAPASTSDPNAPLWSMLKEIPLTHPDRLSVGMYLCKPESEVHRSFFMSMGKEYLESWARKFLAGEEPGGAL</sequence>
<evidence type="ECO:0000313" key="2">
    <source>
        <dbReference type="EMBL" id="KAF8724935.1"/>
    </source>
</evidence>
<dbReference type="PANTHER" id="PTHR47906">
    <property type="entry name" value="OSJNBB0050O03.9 PROTEIN-RELATED"/>
    <property type="match status" value="1"/>
</dbReference>
<protein>
    <submittedName>
        <fullName evidence="2">Uncharacterized protein</fullName>
    </submittedName>
</protein>
<feature type="region of interest" description="Disordered" evidence="1">
    <location>
        <begin position="304"/>
        <end position="326"/>
    </location>
</feature>